<sequence>MASYRTLRSFHLYRHLRPQSTSTLVRKPLYTSSTAHSSLSDFQKSCPCFNSFKFSSITRRTISASAHVEERSETESTDSESDESTKKSESIRRKIECVTKLEKEKKPLDVFFKEAVGLSENPKESDSSEAEELEDDEFSDGSELKEIEELKKKLRKLENEVRSLKRSSKEKAKKKKSPKKEIGPPPNDNKARSLYSLFANDRTSIHLETAEVKRHPNKELSSEARPPRKELSQQVKPPQKELSPDMVLLVGRLYEEGYLNKANFLPEKKLDLSCFSSSYSRSFLVSAAKMFGGNHQEIAKCLSVGDLKTVALFGCPSLARDTVFAAKRLRTFFGIYEDMVCGSCKLKSSCNFANRKILKADNLNSADVMKILTEYSLDLVHPQLEVPRETKTSIRRLLNEVINLNQ</sequence>
<evidence type="ECO:0000313" key="2">
    <source>
        <dbReference type="Proteomes" id="UP000189703"/>
    </source>
</evidence>
<gene>
    <name evidence="3" type="primary">LOC104591288</name>
</gene>
<evidence type="ECO:0000256" key="1">
    <source>
        <dbReference type="SAM" id="MobiDB-lite"/>
    </source>
</evidence>
<reference evidence="3" key="1">
    <citation type="submission" date="2025-08" db="UniProtKB">
        <authorList>
            <consortium name="RefSeq"/>
        </authorList>
    </citation>
    <scope>IDENTIFICATION</scope>
</reference>
<dbReference type="GO" id="GO:0005737">
    <property type="term" value="C:cytoplasm"/>
    <property type="evidence" value="ECO:0000318"/>
    <property type="project" value="GO_Central"/>
</dbReference>
<dbReference type="AlphaFoldDB" id="A0A1U7ZJB2"/>
<dbReference type="OrthoDB" id="974159at2759"/>
<dbReference type="KEGG" id="nnu:104591288"/>
<proteinExistence type="predicted"/>
<feature type="region of interest" description="Disordered" evidence="1">
    <location>
        <begin position="64"/>
        <end position="91"/>
    </location>
</feature>
<dbReference type="RefSeq" id="XP_010248395.1">
    <property type="nucleotide sequence ID" value="XM_010250093.2"/>
</dbReference>
<feature type="compositionally biased region" description="Acidic residues" evidence="1">
    <location>
        <begin position="127"/>
        <end position="140"/>
    </location>
</feature>
<keyword evidence="2" id="KW-1185">Reference proteome</keyword>
<organism evidence="2 3">
    <name type="scientific">Nelumbo nucifera</name>
    <name type="common">Sacred lotus</name>
    <dbReference type="NCBI Taxonomy" id="4432"/>
    <lineage>
        <taxon>Eukaryota</taxon>
        <taxon>Viridiplantae</taxon>
        <taxon>Streptophyta</taxon>
        <taxon>Embryophyta</taxon>
        <taxon>Tracheophyta</taxon>
        <taxon>Spermatophyta</taxon>
        <taxon>Magnoliopsida</taxon>
        <taxon>Proteales</taxon>
        <taxon>Nelumbonaceae</taxon>
        <taxon>Nelumbo</taxon>
    </lineage>
</organism>
<dbReference type="GeneID" id="104591288"/>
<feature type="region of interest" description="Disordered" evidence="1">
    <location>
        <begin position="119"/>
        <end position="144"/>
    </location>
</feature>
<accession>A0A1U7ZJB2</accession>
<dbReference type="GO" id="GO:0003729">
    <property type="term" value="F:mRNA binding"/>
    <property type="evidence" value="ECO:0000318"/>
    <property type="project" value="GO_Central"/>
</dbReference>
<dbReference type="OMA" id="ARTFVKF"/>
<name>A0A1U7ZJB2_NELNU</name>
<feature type="region of interest" description="Disordered" evidence="1">
    <location>
        <begin position="161"/>
        <end position="192"/>
    </location>
</feature>
<feature type="compositionally biased region" description="Basic and acidic residues" evidence="1">
    <location>
        <begin position="161"/>
        <end position="170"/>
    </location>
</feature>
<dbReference type="eggNOG" id="ENOG502QTEE">
    <property type="taxonomic scope" value="Eukaryota"/>
</dbReference>
<dbReference type="FunCoup" id="A0A1U7ZJB2">
    <property type="interactions" value="1005"/>
</dbReference>
<protein>
    <submittedName>
        <fullName evidence="3">Uncharacterized protein LOC104591288 isoform X1</fullName>
    </submittedName>
</protein>
<dbReference type="Proteomes" id="UP000189703">
    <property type="component" value="Unplaced"/>
</dbReference>
<evidence type="ECO:0000313" key="3">
    <source>
        <dbReference type="RefSeq" id="XP_010248395.1"/>
    </source>
</evidence>
<feature type="region of interest" description="Disordered" evidence="1">
    <location>
        <begin position="208"/>
        <end position="240"/>
    </location>
</feature>
<dbReference type="InParanoid" id="A0A1U7ZJB2"/>
<feature type="compositionally biased region" description="Basic and acidic residues" evidence="1">
    <location>
        <begin position="208"/>
        <end position="231"/>
    </location>
</feature>